<name>A0ABU2ABM3_9BURK</name>
<dbReference type="CDD" id="cd00118">
    <property type="entry name" value="LysM"/>
    <property type="match status" value="1"/>
</dbReference>
<dbReference type="Gene3D" id="3.10.350.10">
    <property type="entry name" value="LysM domain"/>
    <property type="match status" value="1"/>
</dbReference>
<accession>A0ABU2ABM3</accession>
<sequence length="231" mass="25201">MAGDTPELTRLLLTRYSLAKDRSVKLDKGTEFSAQINPADVSHNFSISYNENKAQGAAYVEPKFSASDNEELSFSITLDGTGVVPLTPGLAPDVKGQLAQLNKVVYEYVDLKCEPPYVRVLWGTLIFFGRMKTMDTQYTLFKPGGDVLRAKIKLTFVGAMSTDKDSKVTLRSSTASTTRTVTVKAGDSLGALCDDVYGDCTAFMKVARYNGLTDFRNIPPGTVLKFPPVEA</sequence>
<evidence type="ECO:0000313" key="3">
    <source>
        <dbReference type="Proteomes" id="UP001180825"/>
    </source>
</evidence>
<dbReference type="Pfam" id="PF19266">
    <property type="entry name" value="CIS_tube"/>
    <property type="match status" value="1"/>
</dbReference>
<protein>
    <submittedName>
        <fullName evidence="2">Nucleoid-associated protein YgaU</fullName>
    </submittedName>
</protein>
<dbReference type="Proteomes" id="UP001180825">
    <property type="component" value="Unassembled WGS sequence"/>
</dbReference>
<dbReference type="PROSITE" id="PS51782">
    <property type="entry name" value="LYSM"/>
    <property type="match status" value="1"/>
</dbReference>
<evidence type="ECO:0000259" key="1">
    <source>
        <dbReference type="PROSITE" id="PS51782"/>
    </source>
</evidence>
<dbReference type="EMBL" id="JAVDXV010000007">
    <property type="protein sequence ID" value="MDR7334589.1"/>
    <property type="molecule type" value="Genomic_DNA"/>
</dbReference>
<proteinExistence type="predicted"/>
<keyword evidence="3" id="KW-1185">Reference proteome</keyword>
<dbReference type="InterPro" id="IPR045361">
    <property type="entry name" value="CIS_tube_prot_N"/>
</dbReference>
<comment type="caution">
    <text evidence="2">The sequence shown here is derived from an EMBL/GenBank/DDBJ whole genome shotgun (WGS) entry which is preliminary data.</text>
</comment>
<evidence type="ECO:0000313" key="2">
    <source>
        <dbReference type="EMBL" id="MDR7334589.1"/>
    </source>
</evidence>
<gene>
    <name evidence="2" type="ORF">J2X21_003745</name>
</gene>
<dbReference type="InterPro" id="IPR036779">
    <property type="entry name" value="LysM_dom_sf"/>
</dbReference>
<dbReference type="RefSeq" id="WP_310331118.1">
    <property type="nucleotide sequence ID" value="NZ_JAVDXV010000007.1"/>
</dbReference>
<organism evidence="2 3">
    <name type="scientific">Roseateles asaccharophilus</name>
    <dbReference type="NCBI Taxonomy" id="582607"/>
    <lineage>
        <taxon>Bacteria</taxon>
        <taxon>Pseudomonadati</taxon>
        <taxon>Pseudomonadota</taxon>
        <taxon>Betaproteobacteria</taxon>
        <taxon>Burkholderiales</taxon>
        <taxon>Sphaerotilaceae</taxon>
        <taxon>Roseateles</taxon>
    </lineage>
</organism>
<reference evidence="2 3" key="1">
    <citation type="submission" date="2023-07" db="EMBL/GenBank/DDBJ databases">
        <title>Sorghum-associated microbial communities from plants grown in Nebraska, USA.</title>
        <authorList>
            <person name="Schachtman D."/>
        </authorList>
    </citation>
    <scope>NUCLEOTIDE SEQUENCE [LARGE SCALE GENOMIC DNA]</scope>
    <source>
        <strain evidence="2 3">BE316</strain>
    </source>
</reference>
<dbReference type="InterPro" id="IPR018392">
    <property type="entry name" value="LysM"/>
</dbReference>
<feature type="domain" description="LysM" evidence="1">
    <location>
        <begin position="179"/>
        <end position="226"/>
    </location>
</feature>